<feature type="region of interest" description="Disordered" evidence="2">
    <location>
        <begin position="415"/>
        <end position="470"/>
    </location>
</feature>
<dbReference type="AlphaFoldDB" id="D3B285"/>
<evidence type="ECO:0000256" key="2">
    <source>
        <dbReference type="SAM" id="MobiDB-lite"/>
    </source>
</evidence>
<keyword evidence="3" id="KW-0472">Membrane</keyword>
<accession>D3B285</accession>
<feature type="transmembrane region" description="Helical" evidence="3">
    <location>
        <begin position="693"/>
        <end position="716"/>
    </location>
</feature>
<keyword evidence="6" id="KW-1185">Reference proteome</keyword>
<proteinExistence type="predicted"/>
<keyword evidence="3" id="KW-0812">Transmembrane</keyword>
<name>D3B285_HETP5</name>
<feature type="compositionally biased region" description="Low complexity" evidence="2">
    <location>
        <begin position="21"/>
        <end position="52"/>
    </location>
</feature>
<dbReference type="InterPro" id="IPR019448">
    <property type="entry name" value="NT-C2"/>
</dbReference>
<dbReference type="EMBL" id="ADBJ01000009">
    <property type="protein sequence ID" value="EFA84460.1"/>
    <property type="molecule type" value="Genomic_DNA"/>
</dbReference>
<keyword evidence="1" id="KW-0175">Coiled coil</keyword>
<dbReference type="OMA" id="FKCERER"/>
<feature type="domain" description="C2 NT-type" evidence="4">
    <location>
        <begin position="121"/>
        <end position="363"/>
    </location>
</feature>
<protein>
    <recommendedName>
        <fullName evidence="4">C2 NT-type domain-containing protein</fullName>
    </recommendedName>
</protein>
<comment type="caution">
    <text evidence="5">The sequence shown here is derived from an EMBL/GenBank/DDBJ whole genome shotgun (WGS) entry which is preliminary data.</text>
</comment>
<dbReference type="Proteomes" id="UP000001396">
    <property type="component" value="Unassembled WGS sequence"/>
</dbReference>
<organism evidence="5 6">
    <name type="scientific">Heterostelium pallidum (strain ATCC 26659 / Pp 5 / PN500)</name>
    <name type="common">Cellular slime mold</name>
    <name type="synonym">Polysphondylium pallidum</name>
    <dbReference type="NCBI Taxonomy" id="670386"/>
    <lineage>
        <taxon>Eukaryota</taxon>
        <taxon>Amoebozoa</taxon>
        <taxon>Evosea</taxon>
        <taxon>Eumycetozoa</taxon>
        <taxon>Dictyostelia</taxon>
        <taxon>Acytosteliales</taxon>
        <taxon>Acytosteliaceae</taxon>
        <taxon>Heterostelium</taxon>
    </lineage>
</organism>
<evidence type="ECO:0000313" key="6">
    <source>
        <dbReference type="Proteomes" id="UP000001396"/>
    </source>
</evidence>
<dbReference type="GeneID" id="31358018"/>
<dbReference type="PROSITE" id="PS51840">
    <property type="entry name" value="C2_NT"/>
    <property type="match status" value="1"/>
</dbReference>
<feature type="region of interest" description="Disordered" evidence="2">
    <location>
        <begin position="563"/>
        <end position="583"/>
    </location>
</feature>
<feature type="coiled-coil region" evidence="1">
    <location>
        <begin position="481"/>
        <end position="522"/>
    </location>
</feature>
<sequence>MEKLNLPAPPRSPSPTPPSPSSSSNSQPPSPRQQQQPHQINIGGSISISNGSEHNHFQHSSKPKRSSKHLIYNENSNKPTKACVEPPHNCLQNGSSVTSTTEKDSHHHHLNSMIKGIKGGLSHARKDKIKIEYDLEFRKLLNLPNDLVGQNLTLKWSRGKKKKGETKDYKVLKPTIPTIPTIPSITLTSSEATSTLLGNSLPNTTTSNSNNNNNSTTTASSKSSSSLPTTSTSSTSSLTSPVSTSPAKQHDSFTRKQAKLLLGNKIDGSNTLASGEGYISMNEKVNLRITLYAETQIKDNNISTNFEQKLMTLSLLLKNTTLCSTTIDLSLHTEDNGKTPIDVPFPSSSSVQPSIQLAIKTNYLKYNEKKIIKTNPEVIKSKDININPPNGANKLMEIQGEVYFVGNSISVESNLAGKSSSSGSSSSSKTLDINSGSSNKDKETVSGNASDSDPHTETITRSTSWDDESEDTFQLSTKEALAKKNVELNEMSEKLNKYESQIKQLECQIEQKNTDILSLRHVIDENQAQVLIYEENVHRYKVLEERATKQLIRERHEFAQFKNAAGSGSQSSSNASSEQQTSTLDIRDFEKELEIANQHNETLKEKLEEMEAEYAEEKKKLLESNDTMQLLYEDTKEKLKALRVTLDGEMKTNNSKLLQESELRKRITQQIEVENTAKLSTMSTQRKIFNNPYIAWAIAFICLIMLDLLSNSLFLIECGERVCTDKNIRSNGVK</sequence>
<feature type="region of interest" description="Disordered" evidence="2">
    <location>
        <begin position="196"/>
        <end position="252"/>
    </location>
</feature>
<feature type="compositionally biased region" description="Low complexity" evidence="2">
    <location>
        <begin position="417"/>
        <end position="429"/>
    </location>
</feature>
<feature type="coiled-coil region" evidence="1">
    <location>
        <begin position="586"/>
        <end position="627"/>
    </location>
</feature>
<evidence type="ECO:0000313" key="5">
    <source>
        <dbReference type="EMBL" id="EFA84460.1"/>
    </source>
</evidence>
<reference evidence="5 6" key="1">
    <citation type="journal article" date="2011" name="Genome Res.">
        <title>Phylogeny-wide analysis of social amoeba genomes highlights ancient origins for complex intercellular communication.</title>
        <authorList>
            <person name="Heidel A.J."/>
            <person name="Lawal H.M."/>
            <person name="Felder M."/>
            <person name="Schilde C."/>
            <person name="Helps N.R."/>
            <person name="Tunggal B."/>
            <person name="Rivero F."/>
            <person name="John U."/>
            <person name="Schleicher M."/>
            <person name="Eichinger L."/>
            <person name="Platzer M."/>
            <person name="Noegel A.A."/>
            <person name="Schaap P."/>
            <person name="Gloeckner G."/>
        </authorList>
    </citation>
    <scope>NUCLEOTIDE SEQUENCE [LARGE SCALE GENOMIC DNA]</scope>
    <source>
        <strain evidence="6">ATCC 26659 / Pp 5 / PN500</strain>
    </source>
</reference>
<dbReference type="RefSeq" id="XP_020436574.1">
    <property type="nucleotide sequence ID" value="XM_020573479.1"/>
</dbReference>
<keyword evidence="3" id="KW-1133">Transmembrane helix</keyword>
<feature type="compositionally biased region" description="Basic residues" evidence="2">
    <location>
        <begin position="57"/>
        <end position="67"/>
    </location>
</feature>
<gene>
    <name evidence="5" type="ORF">PPL_02493</name>
</gene>
<dbReference type="STRING" id="670386.D3B285"/>
<dbReference type="InParanoid" id="D3B285"/>
<feature type="region of interest" description="Disordered" evidence="2">
    <location>
        <begin position="1"/>
        <end position="67"/>
    </location>
</feature>
<evidence type="ECO:0000256" key="1">
    <source>
        <dbReference type="SAM" id="Coils"/>
    </source>
</evidence>
<evidence type="ECO:0000259" key="4">
    <source>
        <dbReference type="PROSITE" id="PS51840"/>
    </source>
</evidence>
<evidence type="ECO:0000256" key="3">
    <source>
        <dbReference type="SAM" id="Phobius"/>
    </source>
</evidence>
<feature type="compositionally biased region" description="Low complexity" evidence="2">
    <location>
        <begin position="196"/>
        <end position="246"/>
    </location>
</feature>
<feature type="compositionally biased region" description="Pro residues" evidence="2">
    <location>
        <begin position="7"/>
        <end position="20"/>
    </location>
</feature>